<dbReference type="InterPro" id="IPR043129">
    <property type="entry name" value="ATPase_NBD"/>
</dbReference>
<dbReference type="InterPro" id="IPR052534">
    <property type="entry name" value="Extracell_DNA_Util/SecSys_Comp"/>
</dbReference>
<dbReference type="Proteomes" id="UP000305654">
    <property type="component" value="Unassembled WGS sequence"/>
</dbReference>
<dbReference type="PANTHER" id="PTHR40278:SF1">
    <property type="entry name" value="DNA UTILIZATION PROTEIN HOFN"/>
    <property type="match status" value="1"/>
</dbReference>
<dbReference type="AlphaFoldDB" id="A0A5R9J1B6"/>
<dbReference type="OrthoDB" id="7284406at2"/>
<dbReference type="Gene3D" id="3.30.420.380">
    <property type="match status" value="1"/>
</dbReference>
<keyword evidence="1" id="KW-1133">Transmembrane helix</keyword>
<dbReference type="RefSeq" id="WP_138327052.1">
    <property type="nucleotide sequence ID" value="NZ_VCDI01000006.1"/>
</dbReference>
<dbReference type="Pfam" id="PF05137">
    <property type="entry name" value="PilN"/>
    <property type="match status" value="1"/>
</dbReference>
<feature type="transmembrane region" description="Helical" evidence="1">
    <location>
        <begin position="195"/>
        <end position="216"/>
    </location>
</feature>
<organism evidence="2 3">
    <name type="scientific">Lichenicoccus roseus</name>
    <dbReference type="NCBI Taxonomy" id="2683649"/>
    <lineage>
        <taxon>Bacteria</taxon>
        <taxon>Pseudomonadati</taxon>
        <taxon>Pseudomonadota</taxon>
        <taxon>Alphaproteobacteria</taxon>
        <taxon>Acetobacterales</taxon>
        <taxon>Acetobacteraceae</taxon>
        <taxon>Lichenicoccus</taxon>
    </lineage>
</organism>
<comment type="caution">
    <text evidence="2">The sequence shown here is derived from an EMBL/GenBank/DDBJ whole genome shotgun (WGS) entry which is preliminary data.</text>
</comment>
<keyword evidence="1" id="KW-0472">Membrane</keyword>
<keyword evidence="1" id="KW-0812">Transmembrane</keyword>
<dbReference type="InterPro" id="IPR007813">
    <property type="entry name" value="PilN"/>
</dbReference>
<dbReference type="EMBL" id="VCDI01000006">
    <property type="protein sequence ID" value="TLU71414.1"/>
    <property type="molecule type" value="Genomic_DNA"/>
</dbReference>
<evidence type="ECO:0000256" key="1">
    <source>
        <dbReference type="SAM" id="Phobius"/>
    </source>
</evidence>
<dbReference type="PANTHER" id="PTHR40278">
    <property type="entry name" value="DNA UTILIZATION PROTEIN HOFN"/>
    <property type="match status" value="1"/>
</dbReference>
<sequence length="343" mass="36721">MISEVLSWYAQQMRGLVPARLAAADPADVNALLVTPRPGQEPPTSLAVSLRRNDQETLLGMHQAGDTTLQRLRAEHPAAVLLLRLSQDALLVRDVSLPIAAEAEYERVLGYEMDRLTPFSAADVFWTAHVLRRNRAAGRLDLRLHLVPRAWVAGPLALMQEAGLRPAAIEAAGIPPLRIALAHDTRHGSRERLKLRVAAGACAVLAVLAIALPFVLQSAASARVERRITALQPQVAQVQALRRTLLAGSAGADAIAAARRRLGDPLQLMASLTRVLPDDTYLSDLALRAGILTLTGQSASAVRLIPALSADPAFAAPAFSAPVTRIEASNTDLFSIRARVAAR</sequence>
<proteinExistence type="predicted"/>
<protein>
    <submittedName>
        <fullName evidence="2">PilN domain-containing protein</fullName>
    </submittedName>
</protein>
<evidence type="ECO:0000313" key="2">
    <source>
        <dbReference type="EMBL" id="TLU71414.1"/>
    </source>
</evidence>
<gene>
    <name evidence="2" type="ORF">FE263_16025</name>
</gene>
<reference evidence="2 3" key="1">
    <citation type="submission" date="2019-05" db="EMBL/GenBank/DDBJ databases">
        <authorList>
            <person name="Pankratov T."/>
            <person name="Grouzdev D."/>
        </authorList>
    </citation>
    <scope>NUCLEOTIDE SEQUENCE [LARGE SCALE GENOMIC DNA]</scope>
    <source>
        <strain evidence="2 3">KEBCLARHB70R</strain>
    </source>
</reference>
<accession>A0A5R9J1B6</accession>
<evidence type="ECO:0000313" key="3">
    <source>
        <dbReference type="Proteomes" id="UP000305654"/>
    </source>
</evidence>
<name>A0A5R9J1B6_9PROT</name>
<keyword evidence="3" id="KW-1185">Reference proteome</keyword>
<dbReference type="SUPFAM" id="SSF53067">
    <property type="entry name" value="Actin-like ATPase domain"/>
    <property type="match status" value="1"/>
</dbReference>